<proteinExistence type="predicted"/>
<evidence type="ECO:0000256" key="6">
    <source>
        <dbReference type="ARBA" id="ARBA00023242"/>
    </source>
</evidence>
<gene>
    <name evidence="7" type="ORF">ABEB36_014620</name>
</gene>
<comment type="function">
    <text evidence="1">May be involved in spermatogenesis.</text>
</comment>
<dbReference type="AlphaFoldDB" id="A0ABD1E521"/>
<dbReference type="InterPro" id="IPR027887">
    <property type="entry name" value="DUF4464"/>
</dbReference>
<evidence type="ECO:0000256" key="1">
    <source>
        <dbReference type="ARBA" id="ARBA00003056"/>
    </source>
</evidence>
<comment type="caution">
    <text evidence="7">The sequence shown here is derived from an EMBL/GenBank/DDBJ whole genome shotgun (WGS) entry which is preliminary data.</text>
</comment>
<comment type="subcellular location">
    <subcellularLocation>
        <location evidence="3">Cytoplasm</location>
    </subcellularLocation>
    <subcellularLocation>
        <location evidence="2">Nucleus</location>
    </subcellularLocation>
</comment>
<sequence>MAQIFLKETPQIQADRSLLRFGCYEEYLDSLSTIQDVCFLQSVEASRTIASLGYRSSGETFSREQFEKRLAAVLNYIYPPYKAYELSSEGLVSPNADCIIKELASRERANRIGVLSTIIFLRVFTKSGIEVSGYIDYTERLSKEDWKPIFAGKKMLMPKKFDLGFYHWKSGIVASNDSFNYKVLKHPQKGLLFQNRFDRKTINPDPMAEPGPKTLRKRIYTKLYKLVILFDHVVRQRI</sequence>
<name>A0ABD1E521_HYPHA</name>
<dbReference type="Pfam" id="PF14713">
    <property type="entry name" value="DUF4464"/>
    <property type="match status" value="1"/>
</dbReference>
<dbReference type="PANTHER" id="PTHR33588">
    <property type="entry name" value="CILIA- AND FLAGELLA-ASSOCIATED PROTEIN 299"/>
    <property type="match status" value="1"/>
</dbReference>
<dbReference type="GO" id="GO:0005634">
    <property type="term" value="C:nucleus"/>
    <property type="evidence" value="ECO:0007669"/>
    <property type="project" value="UniProtKB-SubCell"/>
</dbReference>
<dbReference type="GO" id="GO:0005737">
    <property type="term" value="C:cytoplasm"/>
    <property type="evidence" value="ECO:0007669"/>
    <property type="project" value="UniProtKB-SubCell"/>
</dbReference>
<evidence type="ECO:0000313" key="8">
    <source>
        <dbReference type="Proteomes" id="UP001566132"/>
    </source>
</evidence>
<keyword evidence="6" id="KW-0539">Nucleus</keyword>
<evidence type="ECO:0000256" key="3">
    <source>
        <dbReference type="ARBA" id="ARBA00004496"/>
    </source>
</evidence>
<protein>
    <recommendedName>
        <fullName evidence="4">Cilia- and flagella-associated protein 299</fullName>
    </recommendedName>
</protein>
<organism evidence="7 8">
    <name type="scientific">Hypothenemus hampei</name>
    <name type="common">Coffee berry borer</name>
    <dbReference type="NCBI Taxonomy" id="57062"/>
    <lineage>
        <taxon>Eukaryota</taxon>
        <taxon>Metazoa</taxon>
        <taxon>Ecdysozoa</taxon>
        <taxon>Arthropoda</taxon>
        <taxon>Hexapoda</taxon>
        <taxon>Insecta</taxon>
        <taxon>Pterygota</taxon>
        <taxon>Neoptera</taxon>
        <taxon>Endopterygota</taxon>
        <taxon>Coleoptera</taxon>
        <taxon>Polyphaga</taxon>
        <taxon>Cucujiformia</taxon>
        <taxon>Curculionidae</taxon>
        <taxon>Scolytinae</taxon>
        <taxon>Hypothenemus</taxon>
    </lineage>
</organism>
<keyword evidence="8" id="KW-1185">Reference proteome</keyword>
<keyword evidence="5" id="KW-0963">Cytoplasm</keyword>
<dbReference type="Proteomes" id="UP001566132">
    <property type="component" value="Unassembled WGS sequence"/>
</dbReference>
<dbReference type="EMBL" id="JBDJPC010000013">
    <property type="protein sequence ID" value="KAL1488824.1"/>
    <property type="molecule type" value="Genomic_DNA"/>
</dbReference>
<reference evidence="7 8" key="1">
    <citation type="submission" date="2024-05" db="EMBL/GenBank/DDBJ databases">
        <title>Genetic variation in Jamaican populations of the coffee berry borer (Hypothenemus hampei).</title>
        <authorList>
            <person name="Errbii M."/>
            <person name="Myrie A."/>
        </authorList>
    </citation>
    <scope>NUCLEOTIDE SEQUENCE [LARGE SCALE GENOMIC DNA]</scope>
    <source>
        <strain evidence="7">JA-Hopewell-2020-01-JO</strain>
        <tissue evidence="7">Whole body</tissue>
    </source>
</reference>
<evidence type="ECO:0000256" key="4">
    <source>
        <dbReference type="ARBA" id="ARBA00021436"/>
    </source>
</evidence>
<accession>A0ABD1E521</accession>
<dbReference type="PANTHER" id="PTHR33588:SF1">
    <property type="entry name" value="CILIA- AND FLAGELLA-ASSOCIATED PROTEIN 299"/>
    <property type="match status" value="1"/>
</dbReference>
<evidence type="ECO:0000256" key="5">
    <source>
        <dbReference type="ARBA" id="ARBA00022490"/>
    </source>
</evidence>
<evidence type="ECO:0000256" key="2">
    <source>
        <dbReference type="ARBA" id="ARBA00004123"/>
    </source>
</evidence>
<evidence type="ECO:0000313" key="7">
    <source>
        <dbReference type="EMBL" id="KAL1488824.1"/>
    </source>
</evidence>